<sequence length="309" mass="34967">MKKSNAPAGARTPFQKWVDKYQGLFYLIPWIIGFLVFKAFPFGQSLYYSFTDMNFFKDGTSFVGLANYITAFHTRKITKALIITFKYAFITVPLKLIFALFIAYILNFKIACVNLFRTVYYIPSILGGSVAIAVLWKAVFSVDGLLNTVVRAVTFGAVQGPEWLSDPNYALWIICFLRIWQFGSAMVLFLAALKGVPADLYEAATIDGAGKWRQFFSITVPMITPIIFYNLVTQICQAFQEFNGPYIITNGGPRGSTTLISLLVYNYAFKSYDMGMASALAWIMFIIVCILTIIAFTSQKKWVYYSDER</sequence>
<feature type="transmembrane region" description="Helical" evidence="7">
    <location>
        <begin position="118"/>
        <end position="139"/>
    </location>
</feature>
<dbReference type="Proteomes" id="UP000260782">
    <property type="component" value="Unassembled WGS sequence"/>
</dbReference>
<evidence type="ECO:0000313" key="23">
    <source>
        <dbReference type="Proteomes" id="UP000260782"/>
    </source>
</evidence>
<evidence type="ECO:0000256" key="1">
    <source>
        <dbReference type="ARBA" id="ARBA00004651"/>
    </source>
</evidence>
<dbReference type="Proteomes" id="UP000260733">
    <property type="component" value="Unassembled WGS sequence"/>
</dbReference>
<comment type="subcellular location">
    <subcellularLocation>
        <location evidence="1 7">Cell membrane</location>
        <topology evidence="1 7">Multi-pass membrane protein</topology>
    </subcellularLocation>
</comment>
<evidence type="ECO:0000256" key="3">
    <source>
        <dbReference type="ARBA" id="ARBA00022475"/>
    </source>
</evidence>
<dbReference type="PROSITE" id="PS50928">
    <property type="entry name" value="ABC_TM1"/>
    <property type="match status" value="1"/>
</dbReference>
<reference evidence="9 18" key="1">
    <citation type="submission" date="2015-09" db="EMBL/GenBank/DDBJ databases">
        <authorList>
            <consortium name="Pathogen Informatics"/>
        </authorList>
    </citation>
    <scope>NUCLEOTIDE SEQUENCE [LARGE SCALE GENOMIC DNA]</scope>
    <source>
        <strain evidence="9 18">2789STDY5834970</strain>
    </source>
</reference>
<reference evidence="19 20" key="2">
    <citation type="journal article" date="2017" name="Front. Microbiol.">
        <title>New Insights into the Diversity of the Genus Faecalibacterium.</title>
        <authorList>
            <person name="Benevides L."/>
            <person name="Burman S."/>
            <person name="Martin R."/>
            <person name="Robert V."/>
            <person name="Thomas M."/>
            <person name="Miquel S."/>
            <person name="Chain F."/>
            <person name="Sokol H."/>
            <person name="Bermudez-Humaran L.G."/>
            <person name="Morrison M."/>
            <person name="Langella P."/>
            <person name="Azevedo V.A."/>
            <person name="Chatel J.M."/>
            <person name="Soares S."/>
        </authorList>
    </citation>
    <scope>NUCLEOTIDE SEQUENCE [LARGE SCALE GENOMIC DNA]</scope>
    <source>
        <strain evidence="12 19">CNCM I 4573</strain>
        <strain evidence="13 20">CNCM I 4644</strain>
    </source>
</reference>
<evidence type="ECO:0000313" key="11">
    <source>
        <dbReference type="EMBL" id="MSC80885.1"/>
    </source>
</evidence>
<evidence type="ECO:0000313" key="17">
    <source>
        <dbReference type="EMBL" id="RGC17416.1"/>
    </source>
</evidence>
<evidence type="ECO:0000313" key="15">
    <source>
        <dbReference type="EMBL" id="RGB85086.1"/>
    </source>
</evidence>
<keyword evidence="6 7" id="KW-0472">Membrane</keyword>
<evidence type="ECO:0000313" key="19">
    <source>
        <dbReference type="Proteomes" id="UP000220157"/>
    </source>
</evidence>
<evidence type="ECO:0000313" key="20">
    <source>
        <dbReference type="Proteomes" id="UP000220480"/>
    </source>
</evidence>
<comment type="similarity">
    <text evidence="7">Belongs to the binding-protein-dependent transport system permease family.</text>
</comment>
<feature type="transmembrane region" description="Helical" evidence="7">
    <location>
        <begin position="169"/>
        <end position="193"/>
    </location>
</feature>
<reference evidence="14 21" key="4">
    <citation type="submission" date="2018-02" db="EMBL/GenBank/DDBJ databases">
        <title>Complete genome sequencing of Faecalibacterium prausnitzii strains isolated from the human gut.</title>
        <authorList>
            <person name="Fitzgerald B.C."/>
            <person name="Shkoporov A.N."/>
            <person name="Ross P.R."/>
            <person name="Hill C."/>
        </authorList>
    </citation>
    <scope>NUCLEOTIDE SEQUENCE [LARGE SCALE GENOMIC DNA]</scope>
    <source>
        <strain evidence="14 21">APC924/119</strain>
    </source>
</reference>
<evidence type="ECO:0000259" key="8">
    <source>
        <dbReference type="PROSITE" id="PS50928"/>
    </source>
</evidence>
<feature type="transmembrane region" description="Helical" evidence="7">
    <location>
        <begin position="21"/>
        <end position="40"/>
    </location>
</feature>
<evidence type="ECO:0000313" key="22">
    <source>
        <dbReference type="Proteomes" id="UP000260733"/>
    </source>
</evidence>
<evidence type="ECO:0000256" key="4">
    <source>
        <dbReference type="ARBA" id="ARBA00022692"/>
    </source>
</evidence>
<dbReference type="Proteomes" id="UP000462091">
    <property type="component" value="Unassembled WGS sequence"/>
</dbReference>
<reference evidence="12" key="3">
    <citation type="submission" date="2017-07" db="EMBL/GenBank/DDBJ databases">
        <authorList>
            <person name="Sun Z.S."/>
            <person name="Albrecht U."/>
            <person name="Echele G."/>
            <person name="Lee C.C."/>
        </authorList>
    </citation>
    <scope>NUCLEOTIDE SEQUENCE</scope>
    <source>
        <strain evidence="12">CNCM I 4573</strain>
        <strain evidence="13">CNCM I 4644</strain>
    </source>
</reference>
<dbReference type="EMBL" id="QVES01000009">
    <property type="protein sequence ID" value="RGB85086.1"/>
    <property type="molecule type" value="Genomic_DNA"/>
</dbReference>
<evidence type="ECO:0000313" key="21">
    <source>
        <dbReference type="Proteomes" id="UP000250550"/>
    </source>
</evidence>
<protein>
    <submittedName>
        <fullName evidence="10">ABC transporter permease subunit</fullName>
    </submittedName>
    <submittedName>
        <fullName evidence="12">Sugar ABC transporter permease</fullName>
    </submittedName>
    <submittedName>
        <fullName evidence="9">sn-glycerol-3-phosphate transport system permease protein ugpA</fullName>
    </submittedName>
</protein>
<dbReference type="Pfam" id="PF00528">
    <property type="entry name" value="BPD_transp_1"/>
    <property type="match status" value="1"/>
</dbReference>
<dbReference type="Proteomes" id="UP000220480">
    <property type="component" value="Unassembled WGS sequence"/>
</dbReference>
<evidence type="ECO:0000256" key="6">
    <source>
        <dbReference type="ARBA" id="ARBA00023136"/>
    </source>
</evidence>
<evidence type="ECO:0000313" key="26">
    <source>
        <dbReference type="Proteomes" id="UP000477010"/>
    </source>
</evidence>
<dbReference type="SUPFAM" id="SSF160964">
    <property type="entry name" value="MalF N-terminal region-like"/>
    <property type="match status" value="1"/>
</dbReference>
<dbReference type="Proteomes" id="UP000477010">
    <property type="component" value="Unassembled WGS sequence"/>
</dbReference>
<dbReference type="Gene3D" id="1.10.3720.10">
    <property type="entry name" value="MetI-like"/>
    <property type="match status" value="1"/>
</dbReference>
<dbReference type="GO" id="GO:0055085">
    <property type="term" value="P:transmembrane transport"/>
    <property type="evidence" value="ECO:0007669"/>
    <property type="project" value="InterPro"/>
</dbReference>
<evidence type="ECO:0000256" key="5">
    <source>
        <dbReference type="ARBA" id="ARBA00022989"/>
    </source>
</evidence>
<dbReference type="EMBL" id="NMTW01000007">
    <property type="protein sequence ID" value="PDX76958.1"/>
    <property type="molecule type" value="Genomic_DNA"/>
</dbReference>
<evidence type="ECO:0000256" key="7">
    <source>
        <dbReference type="RuleBase" id="RU363032"/>
    </source>
</evidence>
<dbReference type="Proteomes" id="UP000095649">
    <property type="component" value="Unassembled WGS sequence"/>
</dbReference>
<dbReference type="GO" id="GO:0005886">
    <property type="term" value="C:plasma membrane"/>
    <property type="evidence" value="ECO:0007669"/>
    <property type="project" value="UniProtKB-SubCell"/>
</dbReference>
<dbReference type="EMBL" id="PRLF01000005">
    <property type="protein sequence ID" value="RAW65833.1"/>
    <property type="molecule type" value="Genomic_DNA"/>
</dbReference>
<dbReference type="EMBL" id="QVEW01000009">
    <property type="protein sequence ID" value="RGB96837.1"/>
    <property type="molecule type" value="Genomic_DNA"/>
</dbReference>
<gene>
    <name evidence="9" type="primary">ugpA_4</name>
    <name evidence="14" type="ORF">C4N21_05465</name>
    <name evidence="12" type="ORF">CGS56_00770</name>
    <name evidence="13" type="ORF">CGS59_00950</name>
    <name evidence="17" type="ORF">DW855_10315</name>
    <name evidence="16" type="ORF">DWZ04_09365</name>
    <name evidence="15" type="ORF">DWZ25_09265</name>
    <name evidence="9" type="ORF">ERS852582_02672</name>
    <name evidence="11" type="ORF">GKD85_08630</name>
    <name evidence="10" type="ORF">GKE10_07395</name>
</gene>
<dbReference type="EMBL" id="QVFB01000016">
    <property type="protein sequence ID" value="RGC17416.1"/>
    <property type="molecule type" value="Genomic_DNA"/>
</dbReference>
<dbReference type="InterPro" id="IPR051393">
    <property type="entry name" value="ABC_transporter_permease"/>
</dbReference>
<evidence type="ECO:0000313" key="10">
    <source>
        <dbReference type="EMBL" id="MSC51729.1"/>
    </source>
</evidence>
<dbReference type="EMBL" id="WKQM01000012">
    <property type="protein sequence ID" value="MSC51729.1"/>
    <property type="molecule type" value="Genomic_DNA"/>
</dbReference>
<dbReference type="PANTHER" id="PTHR30193:SF1">
    <property type="entry name" value="ABC TRANSPORTER PERMEASE PROTEIN YESP-RELATED"/>
    <property type="match status" value="1"/>
</dbReference>
<feature type="transmembrane region" description="Helical" evidence="7">
    <location>
        <begin position="214"/>
        <end position="232"/>
    </location>
</feature>
<evidence type="ECO:0000313" key="25">
    <source>
        <dbReference type="Proteomes" id="UP000462091"/>
    </source>
</evidence>
<feature type="transmembrane region" description="Helical" evidence="7">
    <location>
        <begin position="87"/>
        <end position="106"/>
    </location>
</feature>
<keyword evidence="5 7" id="KW-1133">Transmembrane helix</keyword>
<proteinExistence type="inferred from homology"/>
<reference evidence="22 23" key="5">
    <citation type="submission" date="2018-08" db="EMBL/GenBank/DDBJ databases">
        <title>A genome reference for cultivated species of the human gut microbiota.</title>
        <authorList>
            <person name="Zou Y."/>
            <person name="Xue W."/>
            <person name="Luo G."/>
        </authorList>
    </citation>
    <scope>NUCLEOTIDE SEQUENCE [LARGE SCALE GENOMIC DNA]</scope>
    <source>
        <strain evidence="16 24">AF29-11BH</strain>
        <strain evidence="15 23">AF31-14AC</strain>
        <strain evidence="17 22">AM37-13AC</strain>
    </source>
</reference>
<keyword evidence="4 7" id="KW-0812">Transmembrane</keyword>
<evidence type="ECO:0000256" key="2">
    <source>
        <dbReference type="ARBA" id="ARBA00022448"/>
    </source>
</evidence>
<evidence type="ECO:0000313" key="12">
    <source>
        <dbReference type="EMBL" id="PDX76958.1"/>
    </source>
</evidence>
<dbReference type="AlphaFoldDB" id="A0A173V7R4"/>
<dbReference type="Proteomes" id="UP000260783">
    <property type="component" value="Unassembled WGS sequence"/>
</dbReference>
<organism evidence="9 18">
    <name type="scientific">Faecalibacterium prausnitzii</name>
    <dbReference type="NCBI Taxonomy" id="853"/>
    <lineage>
        <taxon>Bacteria</taxon>
        <taxon>Bacillati</taxon>
        <taxon>Bacillota</taxon>
        <taxon>Clostridia</taxon>
        <taxon>Eubacteriales</taxon>
        <taxon>Oscillospiraceae</taxon>
        <taxon>Faecalibacterium</taxon>
    </lineage>
</organism>
<dbReference type="GeneID" id="75069313"/>
<evidence type="ECO:0000313" key="13">
    <source>
        <dbReference type="EMBL" id="PDX85184.1"/>
    </source>
</evidence>
<dbReference type="Proteomes" id="UP000220157">
    <property type="component" value="Unassembled WGS sequence"/>
</dbReference>
<name>A0A173V7R4_9FIRM</name>
<evidence type="ECO:0000313" key="16">
    <source>
        <dbReference type="EMBL" id="RGB96837.1"/>
    </source>
</evidence>
<dbReference type="InterPro" id="IPR035906">
    <property type="entry name" value="MetI-like_sf"/>
</dbReference>
<dbReference type="EMBL" id="NMTZ01000002">
    <property type="protein sequence ID" value="PDX85184.1"/>
    <property type="molecule type" value="Genomic_DNA"/>
</dbReference>
<feature type="transmembrane region" description="Helical" evidence="7">
    <location>
        <begin position="274"/>
        <end position="296"/>
    </location>
</feature>
<dbReference type="PANTHER" id="PTHR30193">
    <property type="entry name" value="ABC TRANSPORTER PERMEASE PROTEIN"/>
    <property type="match status" value="1"/>
</dbReference>
<dbReference type="InterPro" id="IPR000515">
    <property type="entry name" value="MetI-like"/>
</dbReference>
<evidence type="ECO:0000313" key="14">
    <source>
        <dbReference type="EMBL" id="RAW65833.1"/>
    </source>
</evidence>
<accession>A0A173V7R4</accession>
<feature type="domain" description="ABC transmembrane type-1" evidence="8">
    <location>
        <begin position="81"/>
        <end position="295"/>
    </location>
</feature>
<dbReference type="EMBL" id="WKQE01000011">
    <property type="protein sequence ID" value="MSC80885.1"/>
    <property type="molecule type" value="Genomic_DNA"/>
</dbReference>
<evidence type="ECO:0000313" key="18">
    <source>
        <dbReference type="Proteomes" id="UP000095649"/>
    </source>
</evidence>
<dbReference type="Proteomes" id="UP000250550">
    <property type="component" value="Unassembled WGS sequence"/>
</dbReference>
<dbReference type="EMBL" id="CYXN01000040">
    <property type="protein sequence ID" value="CUN23372.1"/>
    <property type="molecule type" value="Genomic_DNA"/>
</dbReference>
<dbReference type="RefSeq" id="WP_005927102.1">
    <property type="nucleotide sequence ID" value="NZ_BNEV01000015.1"/>
</dbReference>
<evidence type="ECO:0000313" key="9">
    <source>
        <dbReference type="EMBL" id="CUN23372.1"/>
    </source>
</evidence>
<dbReference type="CDD" id="cd06261">
    <property type="entry name" value="TM_PBP2"/>
    <property type="match status" value="1"/>
</dbReference>
<keyword evidence="3" id="KW-1003">Cell membrane</keyword>
<dbReference type="OrthoDB" id="9788108at2"/>
<dbReference type="SUPFAM" id="SSF161098">
    <property type="entry name" value="MetI-like"/>
    <property type="match status" value="1"/>
</dbReference>
<reference evidence="25 26" key="6">
    <citation type="journal article" date="2019" name="Nat. Med.">
        <title>A library of human gut bacterial isolates paired with longitudinal multiomics data enables mechanistic microbiome research.</title>
        <authorList>
            <person name="Poyet M."/>
            <person name="Groussin M."/>
            <person name="Gibbons S.M."/>
            <person name="Avila-Pacheco J."/>
            <person name="Jiang X."/>
            <person name="Kearney S.M."/>
            <person name="Perrotta A.R."/>
            <person name="Berdy B."/>
            <person name="Zhao S."/>
            <person name="Lieberman T.D."/>
            <person name="Swanson P.K."/>
            <person name="Smith M."/>
            <person name="Roesemann S."/>
            <person name="Alexander J.E."/>
            <person name="Rich S.A."/>
            <person name="Livny J."/>
            <person name="Vlamakis H."/>
            <person name="Clish C."/>
            <person name="Bullock K."/>
            <person name="Deik A."/>
            <person name="Scott J."/>
            <person name="Pierce K.A."/>
            <person name="Xavier R.J."/>
            <person name="Alm E.J."/>
        </authorList>
    </citation>
    <scope>NUCLEOTIDE SEQUENCE [LARGE SCALE GENOMIC DNA]</scope>
    <source>
        <strain evidence="10 25">BIOML-B1</strain>
        <strain evidence="11 26">BIOML-B9</strain>
    </source>
</reference>
<evidence type="ECO:0000313" key="24">
    <source>
        <dbReference type="Proteomes" id="UP000260783"/>
    </source>
</evidence>
<keyword evidence="2 7" id="KW-0813">Transport</keyword>